<evidence type="ECO:0000313" key="2">
    <source>
        <dbReference type="RefSeq" id="XP_039146835.1"/>
    </source>
</evidence>
<dbReference type="SUPFAM" id="SSF53335">
    <property type="entry name" value="S-adenosyl-L-methionine-dependent methyltransferases"/>
    <property type="match status" value="1"/>
</dbReference>
<gene>
    <name evidence="2" type="primary">LOC120284094</name>
</gene>
<dbReference type="Gene3D" id="3.40.50.150">
    <property type="entry name" value="Vaccinia Virus protein VP39"/>
    <property type="match status" value="1"/>
</dbReference>
<dbReference type="GeneID" id="120284094"/>
<dbReference type="InterPro" id="IPR029063">
    <property type="entry name" value="SAM-dependent_MTases_sf"/>
</dbReference>
<proteinExistence type="predicted"/>
<dbReference type="PANTHER" id="PTHR44742">
    <property type="match status" value="1"/>
</dbReference>
<protein>
    <submittedName>
        <fullName evidence="2">24-methylenesterol C-methyltransferase 2-like</fullName>
    </submittedName>
</protein>
<dbReference type="PANTHER" id="PTHR44742:SF2">
    <property type="entry name" value="24-METHYLENESTEROL C-METHYLTRANSFERASE 2"/>
    <property type="match status" value="1"/>
</dbReference>
<keyword evidence="1" id="KW-1185">Reference proteome</keyword>
<accession>A0AB40D3F9</accession>
<dbReference type="Proteomes" id="UP001515500">
    <property type="component" value="Chromosome 19"/>
</dbReference>
<name>A0AB40D3F9_DIOCR</name>
<dbReference type="AlphaFoldDB" id="A0AB40D3F9"/>
<organism evidence="1 2">
    <name type="scientific">Dioscorea cayennensis subsp. rotundata</name>
    <name type="common">White Guinea yam</name>
    <name type="synonym">Dioscorea rotundata</name>
    <dbReference type="NCBI Taxonomy" id="55577"/>
    <lineage>
        <taxon>Eukaryota</taxon>
        <taxon>Viridiplantae</taxon>
        <taxon>Streptophyta</taxon>
        <taxon>Embryophyta</taxon>
        <taxon>Tracheophyta</taxon>
        <taxon>Spermatophyta</taxon>
        <taxon>Magnoliopsida</taxon>
        <taxon>Liliopsida</taxon>
        <taxon>Dioscoreales</taxon>
        <taxon>Dioscoreaceae</taxon>
        <taxon>Dioscorea</taxon>
    </lineage>
</organism>
<sequence>MGAVEVKVKCVVDLKMGSITRNKETAGNYTSVPVFVNTLYNLVTDVYEWGWGQSFHFSFSSPNLSYRDAVHIHEKHADDLINAHPGLKVLNVGCEVSGLMRAITARLRSNITRTTINEYQVARVCTHNQKAGLDLICDLVCDNFLSIPSVFSLSLSLTVLVLETIFNR</sequence>
<reference evidence="2" key="1">
    <citation type="submission" date="2025-08" db="UniProtKB">
        <authorList>
            <consortium name="RefSeq"/>
        </authorList>
    </citation>
    <scope>IDENTIFICATION</scope>
</reference>
<dbReference type="RefSeq" id="XP_039146835.1">
    <property type="nucleotide sequence ID" value="XM_039290901.1"/>
</dbReference>
<evidence type="ECO:0000313" key="1">
    <source>
        <dbReference type="Proteomes" id="UP001515500"/>
    </source>
</evidence>